<evidence type="ECO:0000313" key="9">
    <source>
        <dbReference type="Proteomes" id="UP000248897"/>
    </source>
</evidence>
<dbReference type="CDD" id="cd01949">
    <property type="entry name" value="GGDEF"/>
    <property type="match status" value="1"/>
</dbReference>
<dbReference type="GO" id="GO:0005886">
    <property type="term" value="C:plasma membrane"/>
    <property type="evidence" value="ECO:0007669"/>
    <property type="project" value="TreeGrafter"/>
</dbReference>
<feature type="domain" description="GGDEF" evidence="6">
    <location>
        <begin position="175"/>
        <end position="304"/>
    </location>
</feature>
<feature type="transmembrane region" description="Helical" evidence="5">
    <location>
        <begin position="56"/>
        <end position="74"/>
    </location>
</feature>
<comment type="cofactor">
    <cofactor evidence="1">
        <name>Mg(2+)</name>
        <dbReference type="ChEBI" id="CHEBI:18420"/>
    </cofactor>
</comment>
<dbReference type="GO" id="GO:0052621">
    <property type="term" value="F:diguanylate cyclase activity"/>
    <property type="evidence" value="ECO:0007669"/>
    <property type="project" value="UniProtKB-EC"/>
</dbReference>
<dbReference type="AlphaFoldDB" id="A0A2X4UVQ1"/>
<dbReference type="FunFam" id="3.30.70.270:FF:000001">
    <property type="entry name" value="Diguanylate cyclase domain protein"/>
    <property type="match status" value="1"/>
</dbReference>
<proteinExistence type="predicted"/>
<comment type="catalytic activity">
    <reaction evidence="4">
        <text>2 GTP = 3',3'-c-di-GMP + 2 diphosphate</text>
        <dbReference type="Rhea" id="RHEA:24898"/>
        <dbReference type="ChEBI" id="CHEBI:33019"/>
        <dbReference type="ChEBI" id="CHEBI:37565"/>
        <dbReference type="ChEBI" id="CHEBI:58805"/>
        <dbReference type="EC" id="2.7.7.65"/>
    </reaction>
</comment>
<dbReference type="Pfam" id="PF00990">
    <property type="entry name" value="GGDEF"/>
    <property type="match status" value="1"/>
</dbReference>
<dbReference type="EMBL" id="LS483469">
    <property type="protein sequence ID" value="SQI42973.1"/>
    <property type="molecule type" value="Genomic_DNA"/>
</dbReference>
<evidence type="ECO:0000256" key="5">
    <source>
        <dbReference type="SAM" id="Phobius"/>
    </source>
</evidence>
<dbReference type="EC" id="2.7.7.65" evidence="3"/>
<dbReference type="InterPro" id="IPR050469">
    <property type="entry name" value="Diguanylate_Cyclase"/>
</dbReference>
<dbReference type="SMART" id="SM00267">
    <property type="entry name" value="GGDEF"/>
    <property type="match status" value="1"/>
</dbReference>
<dbReference type="EMBL" id="CP065673">
    <property type="protein sequence ID" value="QPS20187.1"/>
    <property type="molecule type" value="Genomic_DNA"/>
</dbReference>
<organism evidence="8 9">
    <name type="scientific">Serratia plymuthica</name>
    <dbReference type="NCBI Taxonomy" id="82996"/>
    <lineage>
        <taxon>Bacteria</taxon>
        <taxon>Pseudomonadati</taxon>
        <taxon>Pseudomonadota</taxon>
        <taxon>Gammaproteobacteria</taxon>
        <taxon>Enterobacterales</taxon>
        <taxon>Yersiniaceae</taxon>
        <taxon>Serratia</taxon>
    </lineage>
</organism>
<evidence type="ECO:0000313" key="8">
    <source>
        <dbReference type="EMBL" id="SQI42973.1"/>
    </source>
</evidence>
<dbReference type="Proteomes" id="UP000594967">
    <property type="component" value="Chromosome"/>
</dbReference>
<feature type="transmembrane region" description="Helical" evidence="5">
    <location>
        <begin position="86"/>
        <end position="103"/>
    </location>
</feature>
<dbReference type="GO" id="GO:0043709">
    <property type="term" value="P:cell adhesion involved in single-species biofilm formation"/>
    <property type="evidence" value="ECO:0007669"/>
    <property type="project" value="TreeGrafter"/>
</dbReference>
<evidence type="ECO:0000313" key="10">
    <source>
        <dbReference type="Proteomes" id="UP000594967"/>
    </source>
</evidence>
<reference evidence="8 9" key="1">
    <citation type="submission" date="2018-06" db="EMBL/GenBank/DDBJ databases">
        <authorList>
            <consortium name="Pathogen Informatics"/>
            <person name="Doyle S."/>
        </authorList>
    </citation>
    <scope>NUCLEOTIDE SEQUENCE [LARGE SCALE GENOMIC DNA]</scope>
    <source>
        <strain evidence="8 9">NCTC12961</strain>
    </source>
</reference>
<evidence type="ECO:0000256" key="2">
    <source>
        <dbReference type="ARBA" id="ARBA00004665"/>
    </source>
</evidence>
<evidence type="ECO:0000256" key="1">
    <source>
        <dbReference type="ARBA" id="ARBA00001946"/>
    </source>
</evidence>
<protein>
    <recommendedName>
        <fullName evidence="3">diguanylate cyclase</fullName>
        <ecNumber evidence="3">2.7.7.65</ecNumber>
    </recommendedName>
</protein>
<dbReference type="InterPro" id="IPR029787">
    <property type="entry name" value="Nucleotide_cyclase"/>
</dbReference>
<dbReference type="Proteomes" id="UP000248897">
    <property type="component" value="Chromosome 1"/>
</dbReference>
<dbReference type="PROSITE" id="PS50887">
    <property type="entry name" value="GGDEF"/>
    <property type="match status" value="1"/>
</dbReference>
<evidence type="ECO:0000313" key="7">
    <source>
        <dbReference type="EMBL" id="QPS20187.1"/>
    </source>
</evidence>
<keyword evidence="5" id="KW-0812">Transmembrane</keyword>
<sequence length="319" mass="36674">MPFVKNENGLFTKNESRKTLYMPLVLSGALCILVMIIHLAYFPAKEIGHSWIQNSGWLFDLFQLLILNFILWSFNRLTVKASQRRWINVGLLVWILSAACDFMDEIIRQPQWLGYYIEDLTRLIGMLCVAVGVYLIVHYVNDKYADASIDSYRDELTNLPNRRYFRRVLLDLQSVNYYVFFIDIDLFKKINDKYGHDIGDEVLRAFGQMLGELSENNVIAARIGGEEFAVIVQTSVFEEAQSTAEKILTRARELVVNDEVRLTVSMGAGNKRENESQESLLKRVDIALYQAKSWGRNRIEWASSQEHGVPQACPENAVS</sequence>
<dbReference type="PANTHER" id="PTHR45138:SF9">
    <property type="entry name" value="DIGUANYLATE CYCLASE DGCM-RELATED"/>
    <property type="match status" value="1"/>
</dbReference>
<keyword evidence="5" id="KW-1133">Transmembrane helix</keyword>
<keyword evidence="10" id="KW-1185">Reference proteome</keyword>
<dbReference type="NCBIfam" id="TIGR00254">
    <property type="entry name" value="GGDEF"/>
    <property type="match status" value="1"/>
</dbReference>
<name>A0A2X4UVQ1_SERPL</name>
<dbReference type="GO" id="GO:1902201">
    <property type="term" value="P:negative regulation of bacterial-type flagellum-dependent cell motility"/>
    <property type="evidence" value="ECO:0007669"/>
    <property type="project" value="TreeGrafter"/>
</dbReference>
<dbReference type="InterPro" id="IPR043128">
    <property type="entry name" value="Rev_trsase/Diguanyl_cyclase"/>
</dbReference>
<keyword evidence="8" id="KW-0548">Nucleotidyltransferase</keyword>
<dbReference type="RefSeq" id="WP_062867849.1">
    <property type="nucleotide sequence ID" value="NZ_CAMITG010000005.1"/>
</dbReference>
<dbReference type="STRING" id="82996.ADP72_20290"/>
<feature type="transmembrane region" description="Helical" evidence="5">
    <location>
        <begin position="20"/>
        <end position="44"/>
    </location>
</feature>
<evidence type="ECO:0000256" key="4">
    <source>
        <dbReference type="ARBA" id="ARBA00034247"/>
    </source>
</evidence>
<evidence type="ECO:0000256" key="3">
    <source>
        <dbReference type="ARBA" id="ARBA00012528"/>
    </source>
</evidence>
<keyword evidence="8" id="KW-0808">Transferase</keyword>
<accession>A0A2X4UVQ1</accession>
<reference evidence="7 10" key="2">
    <citation type="submission" date="2020-12" db="EMBL/GenBank/DDBJ databases">
        <title>FDA dAtabase for Regulatory Grade micrObial Sequences (FDA-ARGOS): Supporting development and validation of Infectious Disease Dx tests.</title>
        <authorList>
            <person name="Sproer C."/>
            <person name="Gronow S."/>
            <person name="Severitt S."/>
            <person name="Schroder I."/>
            <person name="Tallon L."/>
            <person name="Sadzewicz L."/>
            <person name="Zhao X."/>
            <person name="Boylan J."/>
            <person name="Ott S."/>
            <person name="Bowen H."/>
            <person name="Vavikolanu K."/>
            <person name="Mehta A."/>
            <person name="Aluvathingal J."/>
            <person name="Nadendla S."/>
            <person name="Lowell S."/>
            <person name="Myers T."/>
            <person name="Yan Y."/>
            <person name="Sichtig H."/>
        </authorList>
    </citation>
    <scope>NUCLEOTIDE SEQUENCE [LARGE SCALE GENOMIC DNA]</scope>
    <source>
        <strain evidence="7 10">FDAARGOS_907</strain>
    </source>
</reference>
<dbReference type="PANTHER" id="PTHR45138">
    <property type="entry name" value="REGULATORY COMPONENTS OF SENSORY TRANSDUCTION SYSTEM"/>
    <property type="match status" value="1"/>
</dbReference>
<dbReference type="InterPro" id="IPR000160">
    <property type="entry name" value="GGDEF_dom"/>
</dbReference>
<dbReference type="Gene3D" id="3.30.70.270">
    <property type="match status" value="1"/>
</dbReference>
<keyword evidence="5" id="KW-0472">Membrane</keyword>
<feature type="transmembrane region" description="Helical" evidence="5">
    <location>
        <begin position="123"/>
        <end position="140"/>
    </location>
</feature>
<dbReference type="SUPFAM" id="SSF55073">
    <property type="entry name" value="Nucleotide cyclase"/>
    <property type="match status" value="1"/>
</dbReference>
<evidence type="ECO:0000259" key="6">
    <source>
        <dbReference type="PROSITE" id="PS50887"/>
    </source>
</evidence>
<comment type="pathway">
    <text evidence="2">Purine metabolism; 3',5'-cyclic di-GMP biosynthesis.</text>
</comment>
<gene>
    <name evidence="8" type="primary">ydaM_3</name>
    <name evidence="7" type="ORF">I6G64_21950</name>
    <name evidence="8" type="ORF">NCTC12961_03838</name>
</gene>